<keyword evidence="3" id="KW-1185">Reference proteome</keyword>
<evidence type="ECO:0000313" key="2">
    <source>
        <dbReference type="EMBL" id="GMT10847.1"/>
    </source>
</evidence>
<gene>
    <name evidence="2" type="ORF">PFISCL1PPCAC_2144</name>
</gene>
<proteinExistence type="predicted"/>
<evidence type="ECO:0000313" key="3">
    <source>
        <dbReference type="Proteomes" id="UP001432322"/>
    </source>
</evidence>
<dbReference type="AlphaFoldDB" id="A0AAV5UW73"/>
<feature type="non-terminal residue" evidence="2">
    <location>
        <position position="1"/>
    </location>
</feature>
<evidence type="ECO:0000256" key="1">
    <source>
        <dbReference type="SAM" id="SignalP"/>
    </source>
</evidence>
<dbReference type="Proteomes" id="UP001432322">
    <property type="component" value="Unassembled WGS sequence"/>
</dbReference>
<feature type="signal peptide" evidence="1">
    <location>
        <begin position="1"/>
        <end position="16"/>
    </location>
</feature>
<keyword evidence="1" id="KW-0732">Signal</keyword>
<evidence type="ECO:0008006" key="4">
    <source>
        <dbReference type="Google" id="ProtNLM"/>
    </source>
</evidence>
<reference evidence="2" key="1">
    <citation type="submission" date="2023-10" db="EMBL/GenBank/DDBJ databases">
        <title>Genome assembly of Pristionchus species.</title>
        <authorList>
            <person name="Yoshida K."/>
            <person name="Sommer R.J."/>
        </authorList>
    </citation>
    <scope>NUCLEOTIDE SEQUENCE</scope>
    <source>
        <strain evidence="2">RS5133</strain>
    </source>
</reference>
<dbReference type="EMBL" id="BTSY01000001">
    <property type="protein sequence ID" value="GMT10847.1"/>
    <property type="molecule type" value="Genomic_DNA"/>
</dbReference>
<organism evidence="2 3">
    <name type="scientific">Pristionchus fissidentatus</name>
    <dbReference type="NCBI Taxonomy" id="1538716"/>
    <lineage>
        <taxon>Eukaryota</taxon>
        <taxon>Metazoa</taxon>
        <taxon>Ecdysozoa</taxon>
        <taxon>Nematoda</taxon>
        <taxon>Chromadorea</taxon>
        <taxon>Rhabditida</taxon>
        <taxon>Rhabditina</taxon>
        <taxon>Diplogasteromorpha</taxon>
        <taxon>Diplogasteroidea</taxon>
        <taxon>Neodiplogasteridae</taxon>
        <taxon>Pristionchus</taxon>
    </lineage>
</organism>
<protein>
    <recommendedName>
        <fullName evidence="4">Insulin-like domain-containing protein</fullName>
    </recommendedName>
</protein>
<sequence length="102" mass="11842">SSIFFFSLLLIVAIDARMMKRSMSPNKEITRCGISFLNLAMPIDQEIHNHPSICNRIRRSPIWFGDEPETESQLQRYCCKLGCNDLHITRYLCNKKQSSFSV</sequence>
<name>A0AAV5UW73_9BILA</name>
<feature type="chain" id="PRO_5043416955" description="Insulin-like domain-containing protein" evidence="1">
    <location>
        <begin position="17"/>
        <end position="102"/>
    </location>
</feature>
<accession>A0AAV5UW73</accession>
<comment type="caution">
    <text evidence="2">The sequence shown here is derived from an EMBL/GenBank/DDBJ whole genome shotgun (WGS) entry which is preliminary data.</text>
</comment>